<dbReference type="InterPro" id="IPR015424">
    <property type="entry name" value="PyrdxlP-dep_Trfase"/>
</dbReference>
<dbReference type="FunFam" id="3.40.640.10:FF:000033">
    <property type="entry name" value="Aspartate aminotransferase"/>
    <property type="match status" value="1"/>
</dbReference>
<dbReference type="OrthoDB" id="9763453at2"/>
<protein>
    <submittedName>
        <fullName evidence="7">Aminotransferase class V-fold PLP-dependent enzyme</fullName>
    </submittedName>
</protein>
<dbReference type="Gene3D" id="3.40.640.10">
    <property type="entry name" value="Type I PLP-dependent aspartate aminotransferase-like (Major domain)"/>
    <property type="match status" value="1"/>
</dbReference>
<evidence type="ECO:0000256" key="1">
    <source>
        <dbReference type="ARBA" id="ARBA00001933"/>
    </source>
</evidence>
<dbReference type="InterPro" id="IPR004839">
    <property type="entry name" value="Aminotransferase_I/II_large"/>
</dbReference>
<name>A0A2U1T7Y7_9CORY</name>
<evidence type="ECO:0000313" key="8">
    <source>
        <dbReference type="Proteomes" id="UP000244989"/>
    </source>
</evidence>
<feature type="domain" description="Aminotransferase class I/classII large" evidence="6">
    <location>
        <begin position="17"/>
        <end position="370"/>
    </location>
</feature>
<evidence type="ECO:0000259" key="6">
    <source>
        <dbReference type="Pfam" id="PF00155"/>
    </source>
</evidence>
<dbReference type="PANTHER" id="PTHR43807:SF20">
    <property type="entry name" value="FI04487P"/>
    <property type="match status" value="1"/>
</dbReference>
<organism evidence="7 8">
    <name type="scientific">Corynebacterium yudongzhengii</name>
    <dbReference type="NCBI Taxonomy" id="2080740"/>
    <lineage>
        <taxon>Bacteria</taxon>
        <taxon>Bacillati</taxon>
        <taxon>Actinomycetota</taxon>
        <taxon>Actinomycetes</taxon>
        <taxon>Mycobacteriales</taxon>
        <taxon>Corynebacteriaceae</taxon>
        <taxon>Corynebacterium</taxon>
    </lineage>
</organism>
<dbReference type="GO" id="GO:0005737">
    <property type="term" value="C:cytoplasm"/>
    <property type="evidence" value="ECO:0007669"/>
    <property type="project" value="TreeGrafter"/>
</dbReference>
<gene>
    <name evidence="7" type="ORF">DF222_03245</name>
</gene>
<evidence type="ECO:0000313" key="7">
    <source>
        <dbReference type="EMBL" id="PWC02121.1"/>
    </source>
</evidence>
<dbReference type="GO" id="GO:0030170">
    <property type="term" value="F:pyridoxal phosphate binding"/>
    <property type="evidence" value="ECO:0007669"/>
    <property type="project" value="InterPro"/>
</dbReference>
<evidence type="ECO:0000256" key="5">
    <source>
        <dbReference type="ARBA" id="ARBA00022898"/>
    </source>
</evidence>
<keyword evidence="3 7" id="KW-0032">Aminotransferase</keyword>
<proteinExistence type="inferred from homology"/>
<dbReference type="Gene3D" id="3.90.1150.10">
    <property type="entry name" value="Aspartate Aminotransferase, domain 1"/>
    <property type="match status" value="1"/>
</dbReference>
<accession>A0A2U1T7Y7</accession>
<keyword evidence="5" id="KW-0663">Pyridoxal phosphate</keyword>
<dbReference type="GO" id="GO:0016212">
    <property type="term" value="F:kynurenine-oxoglutarate transaminase activity"/>
    <property type="evidence" value="ECO:0007669"/>
    <property type="project" value="TreeGrafter"/>
</dbReference>
<dbReference type="InterPro" id="IPR051326">
    <property type="entry name" value="Kynurenine-oxoglutarate_AT"/>
</dbReference>
<dbReference type="AlphaFoldDB" id="A0A2U1T7Y7"/>
<dbReference type="PANTHER" id="PTHR43807">
    <property type="entry name" value="FI04487P"/>
    <property type="match status" value="1"/>
</dbReference>
<dbReference type="Proteomes" id="UP000244989">
    <property type="component" value="Unassembled WGS sequence"/>
</dbReference>
<dbReference type="RefSeq" id="WP_108432427.1">
    <property type="nucleotide sequence ID" value="NZ_CP026947.1"/>
</dbReference>
<dbReference type="CDD" id="cd00609">
    <property type="entry name" value="AAT_like"/>
    <property type="match status" value="1"/>
</dbReference>
<dbReference type="KEGG" id="cyz:C3B44_11150"/>
<comment type="cofactor">
    <cofactor evidence="1">
        <name>pyridoxal 5'-phosphate</name>
        <dbReference type="ChEBI" id="CHEBI:597326"/>
    </cofactor>
</comment>
<comment type="similarity">
    <text evidence="2">Belongs to the class-I pyridoxal-phosphate-dependent aminotransferase family.</text>
</comment>
<evidence type="ECO:0000256" key="3">
    <source>
        <dbReference type="ARBA" id="ARBA00022576"/>
    </source>
</evidence>
<dbReference type="InterPro" id="IPR015421">
    <property type="entry name" value="PyrdxlP-dep_Trfase_major"/>
</dbReference>
<keyword evidence="4 7" id="KW-0808">Transferase</keyword>
<dbReference type="EMBL" id="QEEZ01000005">
    <property type="protein sequence ID" value="PWC02121.1"/>
    <property type="molecule type" value="Genomic_DNA"/>
</dbReference>
<comment type="caution">
    <text evidence="7">The sequence shown here is derived from an EMBL/GenBank/DDBJ whole genome shotgun (WGS) entry which is preliminary data.</text>
</comment>
<dbReference type="SUPFAM" id="SSF53383">
    <property type="entry name" value="PLP-dependent transferases"/>
    <property type="match status" value="1"/>
</dbReference>
<sequence length="376" mass="41038">MADNIFSTITALAAQHDAINLGQGFPDFSGPERMLSIASQEILNGNNQYAPLRGLPTFLTAVSEQRERNYGLSFDPETEIVATVGATEGIAATVLSQVGPNDEVICFEPYYDAYAAAIDLAGGRRVSVPLIHDDSGWQIDTDAFRRAISPSTRLVIINNPHNPTGAVLDLTEFSGVCREHDLTVLSDEAYEYLVYDGRRHVPTAAYPGMPERTVTVGSAAKTFAVTGWKTGWALGPTRLIAEVTAAKQYLTFVGFTPAQPAIAYALREEMGWVSSMVSSLQEQRDLLASSLREAGLKVLDSQGTFFLLADVTTHLSPSQTGADWCRALIEKYGVAAIPVEVFADHPEKWSHLVRFTYCKGQETMAEARRRLSRVGE</sequence>
<evidence type="ECO:0000256" key="4">
    <source>
        <dbReference type="ARBA" id="ARBA00022679"/>
    </source>
</evidence>
<keyword evidence="8" id="KW-1185">Reference proteome</keyword>
<dbReference type="InterPro" id="IPR015422">
    <property type="entry name" value="PyrdxlP-dep_Trfase_small"/>
</dbReference>
<dbReference type="Pfam" id="PF00155">
    <property type="entry name" value="Aminotran_1_2"/>
    <property type="match status" value="1"/>
</dbReference>
<evidence type="ECO:0000256" key="2">
    <source>
        <dbReference type="ARBA" id="ARBA00007441"/>
    </source>
</evidence>
<reference evidence="8" key="1">
    <citation type="submission" date="2018-04" db="EMBL/GenBank/DDBJ databases">
        <authorList>
            <person name="Liu S."/>
            <person name="Wang Z."/>
            <person name="Li J."/>
        </authorList>
    </citation>
    <scope>NUCLEOTIDE SEQUENCE [LARGE SCALE GENOMIC DNA]</scope>
    <source>
        <strain evidence="8">2189</strain>
    </source>
</reference>